<dbReference type="PROSITE" id="PS50005">
    <property type="entry name" value="TPR"/>
    <property type="match status" value="1"/>
</dbReference>
<evidence type="ECO:0000256" key="1">
    <source>
        <dbReference type="PROSITE-ProRule" id="PRU00339"/>
    </source>
</evidence>
<sequence>MRPLRQLVLWSALAGPAVAYAQTTPTIAECLARKTAAADPAAEAHLQQLRIASRGPIDQALATIKAEAAAHPEDASLQDLLGRVLYRNGELSHAIEAINRSIKLDPCEERAHYDAWRIESTAGLFADAQKQLDLDHQLAAPDAAVQRLWANTQAPSPPGVVVDSPPHFNFYARHLDCDGIPVRAAAVVDPAALPATCAHIRTMLAHIPNVRANMVARGAEMHITGSYQIISDLPEYRDERGERKFTHPGEQAGVAEKVDIDSYAAALGGIYSTCPESNVLHLPGDGFGPKAEVCVHEFAHDVMGTGFDAGMRAQIERVYKSSMTKGLWKGAYAATNEHEFWAEISTAYFGAQGNVSHMETPHPAPGPEGLKAYDPEAYALADRFYSGQKQPKVIHMREARVVKTAGTGVYPTADVAELLFINNTAGRRYIYFVDRTGQPQDFGVVEPYSRKSLQCYTNEFWMIRTPHSREFELVMVEDSETRVTIDDPQKP</sequence>
<proteinExistence type="predicted"/>
<name>A0A239JRL9_9BACT</name>
<evidence type="ECO:0000313" key="4">
    <source>
        <dbReference type="Proteomes" id="UP000198356"/>
    </source>
</evidence>
<dbReference type="Gene3D" id="1.25.40.10">
    <property type="entry name" value="Tetratricopeptide repeat domain"/>
    <property type="match status" value="1"/>
</dbReference>
<dbReference type="InterPro" id="IPR036208">
    <property type="entry name" value="VHL_sf"/>
</dbReference>
<protein>
    <submittedName>
        <fullName evidence="3">von Hippel-Lindau disease tumour suppressor protein</fullName>
    </submittedName>
</protein>
<evidence type="ECO:0000256" key="2">
    <source>
        <dbReference type="SAM" id="SignalP"/>
    </source>
</evidence>
<dbReference type="EMBL" id="FZOU01000004">
    <property type="protein sequence ID" value="SNT08162.1"/>
    <property type="molecule type" value="Genomic_DNA"/>
</dbReference>
<feature type="repeat" description="TPR" evidence="1">
    <location>
        <begin position="75"/>
        <end position="108"/>
    </location>
</feature>
<feature type="signal peptide" evidence="2">
    <location>
        <begin position="1"/>
        <end position="21"/>
    </location>
</feature>
<dbReference type="Proteomes" id="UP000198356">
    <property type="component" value="Unassembled WGS sequence"/>
</dbReference>
<dbReference type="GO" id="GO:0008237">
    <property type="term" value="F:metallopeptidase activity"/>
    <property type="evidence" value="ECO:0007669"/>
    <property type="project" value="InterPro"/>
</dbReference>
<keyword evidence="4" id="KW-1185">Reference proteome</keyword>
<dbReference type="Gene3D" id="2.60.40.780">
    <property type="entry name" value="von Hippel-Lindau disease tumour suppressor, beta domain"/>
    <property type="match status" value="1"/>
</dbReference>
<dbReference type="InterPro" id="IPR011990">
    <property type="entry name" value="TPR-like_helical_dom_sf"/>
</dbReference>
<gene>
    <name evidence="3" type="ORF">SAMN05421770_10480</name>
</gene>
<dbReference type="RefSeq" id="WP_089408749.1">
    <property type="nucleotide sequence ID" value="NZ_FZOU01000004.1"/>
</dbReference>
<accession>A0A239JRL9</accession>
<dbReference type="Gene3D" id="3.40.390.10">
    <property type="entry name" value="Collagenase (Catalytic Domain)"/>
    <property type="match status" value="1"/>
</dbReference>
<organism evidence="3 4">
    <name type="scientific">Granulicella rosea</name>
    <dbReference type="NCBI Taxonomy" id="474952"/>
    <lineage>
        <taxon>Bacteria</taxon>
        <taxon>Pseudomonadati</taxon>
        <taxon>Acidobacteriota</taxon>
        <taxon>Terriglobia</taxon>
        <taxon>Terriglobales</taxon>
        <taxon>Acidobacteriaceae</taxon>
        <taxon>Granulicella</taxon>
    </lineage>
</organism>
<evidence type="ECO:0000313" key="3">
    <source>
        <dbReference type="EMBL" id="SNT08162.1"/>
    </source>
</evidence>
<reference evidence="3 4" key="1">
    <citation type="submission" date="2017-06" db="EMBL/GenBank/DDBJ databases">
        <authorList>
            <person name="Kim H.J."/>
            <person name="Triplett B.A."/>
        </authorList>
    </citation>
    <scope>NUCLEOTIDE SEQUENCE [LARGE SCALE GENOMIC DNA]</scope>
    <source>
        <strain evidence="3 4">DSM 18704</strain>
    </source>
</reference>
<dbReference type="InterPro" id="IPR019734">
    <property type="entry name" value="TPR_rpt"/>
</dbReference>
<dbReference type="SUPFAM" id="SSF49468">
    <property type="entry name" value="VHL"/>
    <property type="match status" value="1"/>
</dbReference>
<dbReference type="SUPFAM" id="SSF48452">
    <property type="entry name" value="TPR-like"/>
    <property type="match status" value="1"/>
</dbReference>
<keyword evidence="1" id="KW-0802">TPR repeat</keyword>
<dbReference type="InterPro" id="IPR037140">
    <property type="entry name" value="VHL_beta_dom_sf"/>
</dbReference>
<dbReference type="AlphaFoldDB" id="A0A239JRL9"/>
<dbReference type="InterPro" id="IPR024079">
    <property type="entry name" value="MetalloPept_cat_dom_sf"/>
</dbReference>
<feature type="chain" id="PRO_5013122528" evidence="2">
    <location>
        <begin position="22"/>
        <end position="491"/>
    </location>
</feature>
<keyword evidence="2" id="KW-0732">Signal</keyword>
<dbReference type="SUPFAM" id="SSF55486">
    <property type="entry name" value="Metalloproteases ('zincins'), catalytic domain"/>
    <property type="match status" value="1"/>
</dbReference>